<dbReference type="Pfam" id="PF14534">
    <property type="entry name" value="DUF4440"/>
    <property type="match status" value="1"/>
</dbReference>
<protein>
    <submittedName>
        <fullName evidence="2">Nuclear transport factor 2 family protein</fullName>
    </submittedName>
</protein>
<dbReference type="Proteomes" id="UP001374803">
    <property type="component" value="Chromosome"/>
</dbReference>
<evidence type="ECO:0000313" key="3">
    <source>
        <dbReference type="Proteomes" id="UP001374803"/>
    </source>
</evidence>
<gene>
    <name evidence="2" type="ORF">LVJ94_13640</name>
</gene>
<name>A0ABZ2LBJ2_9BACT</name>
<proteinExistence type="predicted"/>
<dbReference type="SUPFAM" id="SSF54427">
    <property type="entry name" value="NTF2-like"/>
    <property type="match status" value="1"/>
</dbReference>
<dbReference type="InterPro" id="IPR032710">
    <property type="entry name" value="NTF2-like_dom_sf"/>
</dbReference>
<feature type="domain" description="DUF4440" evidence="1">
    <location>
        <begin position="18"/>
        <end position="114"/>
    </location>
</feature>
<dbReference type="InterPro" id="IPR027843">
    <property type="entry name" value="DUF4440"/>
</dbReference>
<dbReference type="Gene3D" id="3.10.450.50">
    <property type="match status" value="1"/>
</dbReference>
<keyword evidence="3" id="KW-1185">Reference proteome</keyword>
<accession>A0ABZ2LBJ2</accession>
<dbReference type="RefSeq" id="WP_394837949.1">
    <property type="nucleotide sequence ID" value="NZ_CP089929.1"/>
</dbReference>
<reference evidence="2" key="1">
    <citation type="submission" date="2021-12" db="EMBL/GenBank/DDBJ databases">
        <title>Discovery of the Pendulisporaceae a myxobacterial family with distinct sporulation behavior and unique specialized metabolism.</title>
        <authorList>
            <person name="Garcia R."/>
            <person name="Popoff A."/>
            <person name="Bader C.D."/>
            <person name="Loehr J."/>
            <person name="Walesch S."/>
            <person name="Walt C."/>
            <person name="Boldt J."/>
            <person name="Bunk B."/>
            <person name="Haeckl F.J.F.P.J."/>
            <person name="Gunesch A.P."/>
            <person name="Birkelbach J."/>
            <person name="Nuebel U."/>
            <person name="Pietschmann T."/>
            <person name="Bach T."/>
            <person name="Mueller R."/>
        </authorList>
    </citation>
    <scope>NUCLEOTIDE SEQUENCE</scope>
    <source>
        <strain evidence="2">MSr11367</strain>
    </source>
</reference>
<dbReference type="EMBL" id="CP089983">
    <property type="protein sequence ID" value="WXB08274.1"/>
    <property type="molecule type" value="Genomic_DNA"/>
</dbReference>
<evidence type="ECO:0000259" key="1">
    <source>
        <dbReference type="Pfam" id="PF14534"/>
    </source>
</evidence>
<organism evidence="2 3">
    <name type="scientific">Pendulispora rubella</name>
    <dbReference type="NCBI Taxonomy" id="2741070"/>
    <lineage>
        <taxon>Bacteria</taxon>
        <taxon>Pseudomonadati</taxon>
        <taxon>Myxococcota</taxon>
        <taxon>Myxococcia</taxon>
        <taxon>Myxococcales</taxon>
        <taxon>Sorangiineae</taxon>
        <taxon>Pendulisporaceae</taxon>
        <taxon>Pendulispora</taxon>
    </lineage>
</organism>
<evidence type="ECO:0000313" key="2">
    <source>
        <dbReference type="EMBL" id="WXB08274.1"/>
    </source>
</evidence>
<sequence length="130" mass="14357">MSDDHEQLLEMMRLGIIAARNSEPALLEAILAPDFVICVPGMPNMTRAEFIEWLRASKGTIVSMEGEAFDVHVFGDTGVVTGIRRAHMRTEAGDVIDADGFTEVFVRRDGRWQLVHSHSVPWTGLPPNAA</sequence>